<keyword evidence="5" id="KW-1185">Reference proteome</keyword>
<dbReference type="PANTHER" id="PTHR42879:SF2">
    <property type="entry name" value="3-OXOACYL-[ACYL-CARRIER-PROTEIN] REDUCTASE FABG"/>
    <property type="match status" value="1"/>
</dbReference>
<organism evidence="4 5">
    <name type="scientific">Parafrankia colletiae</name>
    <dbReference type="NCBI Taxonomy" id="573497"/>
    <lineage>
        <taxon>Bacteria</taxon>
        <taxon>Bacillati</taxon>
        <taxon>Actinomycetota</taxon>
        <taxon>Actinomycetes</taxon>
        <taxon>Frankiales</taxon>
        <taxon>Frankiaceae</taxon>
        <taxon>Parafrankia</taxon>
    </lineage>
</organism>
<dbReference type="GO" id="GO:0016491">
    <property type="term" value="F:oxidoreductase activity"/>
    <property type="evidence" value="ECO:0007669"/>
    <property type="project" value="UniProtKB-KW"/>
</dbReference>
<gene>
    <name evidence="4" type="ORF">CC117_12355</name>
</gene>
<name>A0A1S1R5U5_9ACTN</name>
<dbReference type="InterPro" id="IPR036291">
    <property type="entry name" value="NAD(P)-bd_dom_sf"/>
</dbReference>
<accession>A0A1S1R5U5</accession>
<dbReference type="PRINTS" id="PR00081">
    <property type="entry name" value="GDHRDH"/>
</dbReference>
<reference evidence="5" key="1">
    <citation type="submission" date="2016-07" db="EMBL/GenBank/DDBJ databases">
        <title>Sequence Frankia sp. strain CcI1.17.</title>
        <authorList>
            <person name="Ghodhbane-Gtari F."/>
            <person name="Swanson E."/>
            <person name="Gueddou A."/>
            <person name="Morris K."/>
            <person name="Hezbri K."/>
            <person name="Ktari A."/>
            <person name="Nouioui I."/>
            <person name="Abebe-Akele F."/>
            <person name="Simpson S."/>
            <person name="Thomas K."/>
            <person name="Gtari M."/>
            <person name="Tisa L.S."/>
            <person name="Hurst S."/>
        </authorList>
    </citation>
    <scope>NUCLEOTIDE SEQUENCE [LARGE SCALE GENOMIC DNA]</scope>
    <source>
        <strain evidence="5">Cc1.17</strain>
    </source>
</reference>
<dbReference type="PANTHER" id="PTHR42879">
    <property type="entry name" value="3-OXOACYL-(ACYL-CARRIER-PROTEIN) REDUCTASE"/>
    <property type="match status" value="1"/>
</dbReference>
<dbReference type="NCBIfam" id="NF005559">
    <property type="entry name" value="PRK07231.1"/>
    <property type="match status" value="1"/>
</dbReference>
<dbReference type="InterPro" id="IPR020904">
    <property type="entry name" value="Sc_DH/Rdtase_CS"/>
</dbReference>
<evidence type="ECO:0000259" key="3">
    <source>
        <dbReference type="SMART" id="SM00822"/>
    </source>
</evidence>
<dbReference type="AlphaFoldDB" id="A0A1S1R5U5"/>
<comment type="similarity">
    <text evidence="1">Belongs to the short-chain dehydrogenases/reductases (SDR) family.</text>
</comment>
<dbReference type="NCBIfam" id="NF009466">
    <property type="entry name" value="PRK12826.1-2"/>
    <property type="match status" value="1"/>
</dbReference>
<dbReference type="PRINTS" id="PR00080">
    <property type="entry name" value="SDRFAMILY"/>
</dbReference>
<dbReference type="InterPro" id="IPR050259">
    <property type="entry name" value="SDR"/>
</dbReference>
<feature type="domain" description="Ketoreductase" evidence="3">
    <location>
        <begin position="8"/>
        <end position="187"/>
    </location>
</feature>
<evidence type="ECO:0000313" key="4">
    <source>
        <dbReference type="EMBL" id="OHV42348.1"/>
    </source>
</evidence>
<evidence type="ECO:0000313" key="5">
    <source>
        <dbReference type="Proteomes" id="UP000179627"/>
    </source>
</evidence>
<keyword evidence="2" id="KW-0560">Oxidoreductase</keyword>
<dbReference type="FunFam" id="3.40.50.720:FF:000084">
    <property type="entry name" value="Short-chain dehydrogenase reductase"/>
    <property type="match status" value="1"/>
</dbReference>
<protein>
    <submittedName>
        <fullName evidence="4">Short-chain dehydrogenase</fullName>
    </submittedName>
</protein>
<evidence type="ECO:0000256" key="2">
    <source>
        <dbReference type="ARBA" id="ARBA00023002"/>
    </source>
</evidence>
<dbReference type="GO" id="GO:0032787">
    <property type="term" value="P:monocarboxylic acid metabolic process"/>
    <property type="evidence" value="ECO:0007669"/>
    <property type="project" value="UniProtKB-ARBA"/>
</dbReference>
<dbReference type="Gene3D" id="3.40.50.720">
    <property type="entry name" value="NAD(P)-binding Rossmann-like Domain"/>
    <property type="match status" value="1"/>
</dbReference>
<dbReference type="EMBL" id="MBLM01000047">
    <property type="protein sequence ID" value="OHV42348.1"/>
    <property type="molecule type" value="Genomic_DNA"/>
</dbReference>
<proteinExistence type="inferred from homology"/>
<dbReference type="InterPro" id="IPR057326">
    <property type="entry name" value="KR_dom"/>
</dbReference>
<dbReference type="Pfam" id="PF13561">
    <property type="entry name" value="adh_short_C2"/>
    <property type="match status" value="1"/>
</dbReference>
<comment type="caution">
    <text evidence="4">The sequence shown here is derived from an EMBL/GenBank/DDBJ whole genome shotgun (WGS) entry which is preliminary data.</text>
</comment>
<dbReference type="SUPFAM" id="SSF51735">
    <property type="entry name" value="NAD(P)-binding Rossmann-fold domains"/>
    <property type="match status" value="1"/>
</dbReference>
<sequence length="254" mass="26258">MVESPDEKVAVVTGSASGIGLGIAQRLALDGIAVGLFDLDVVAAESAAAKIRGDGGAAMAVGVDVASRDQIDAGLQRVRETFGPITVLVNNAGKEGFRRFLDISPASWNELIAINLTGTFHCCQLVLPDMIEAGWGRIVNISSSSTHSGQPYMAHYVSSKSGMVGLTKSLALEFGPAGITVNTIPPGFIDTPMTRRNEGKGRFGPGGIDEAISRTPVGRAGRPEDIAAACSFLVSDEAGYVTGQIIGVNGGRNT</sequence>
<evidence type="ECO:0000256" key="1">
    <source>
        <dbReference type="ARBA" id="ARBA00006484"/>
    </source>
</evidence>
<dbReference type="PROSITE" id="PS00061">
    <property type="entry name" value="ADH_SHORT"/>
    <property type="match status" value="1"/>
</dbReference>
<dbReference type="SMART" id="SM00822">
    <property type="entry name" value="PKS_KR"/>
    <property type="match status" value="1"/>
</dbReference>
<dbReference type="InterPro" id="IPR002347">
    <property type="entry name" value="SDR_fam"/>
</dbReference>
<dbReference type="RefSeq" id="WP_071082995.1">
    <property type="nucleotide sequence ID" value="NZ_MBLM01000047.1"/>
</dbReference>
<dbReference type="Proteomes" id="UP000179627">
    <property type="component" value="Unassembled WGS sequence"/>
</dbReference>